<feature type="domain" description="DUF11" evidence="1">
    <location>
        <begin position="493"/>
        <end position="595"/>
    </location>
</feature>
<evidence type="ECO:0000259" key="1">
    <source>
        <dbReference type="Pfam" id="PF01345"/>
    </source>
</evidence>
<dbReference type="EMBL" id="PDWW01000027">
    <property type="protein sequence ID" value="KAF1723507.1"/>
    <property type="molecule type" value="Genomic_DNA"/>
</dbReference>
<dbReference type="Pfam" id="PF20674">
    <property type="entry name" value="SpaA_3"/>
    <property type="match status" value="2"/>
</dbReference>
<dbReference type="Pfam" id="PF01345">
    <property type="entry name" value="DUF11"/>
    <property type="match status" value="1"/>
</dbReference>
<dbReference type="InterPro" id="IPR048834">
    <property type="entry name" value="SpaA_pre-album"/>
</dbReference>
<name>A0ABQ6ZDZ2_9GAMM</name>
<proteinExistence type="predicted"/>
<gene>
    <name evidence="3" type="ORF">CSC78_15860</name>
</gene>
<dbReference type="InterPro" id="IPR001434">
    <property type="entry name" value="OmcB-like_DUF11"/>
</dbReference>
<dbReference type="NCBIfam" id="TIGR01451">
    <property type="entry name" value="B_ant_repeat"/>
    <property type="match status" value="1"/>
</dbReference>
<accession>A0ABQ6ZDZ2</accession>
<evidence type="ECO:0000259" key="2">
    <source>
        <dbReference type="Pfam" id="PF20674"/>
    </source>
</evidence>
<comment type="caution">
    <text evidence="3">The sequence shown here is derived from an EMBL/GenBank/DDBJ whole genome shotgun (WGS) entry which is preliminary data.</text>
</comment>
<evidence type="ECO:0008006" key="5">
    <source>
        <dbReference type="Google" id="ProtNLM"/>
    </source>
</evidence>
<keyword evidence="4" id="KW-1185">Reference proteome</keyword>
<sequence>MAEHDRGSGIAGFPGVKCGRWMIGMVLAACLGNAAAQTVRWEDYRGNDRVGTVYTGPAGAPTFANNTGTGAARLNALRAIAANPANAVRTGTVADINYRAAANNLCNMDTPATSVASCNVQAMGRVSYALIRFPAAGTYSVSIAHDDNVELGFSSDYANTAYRTASYDVPVGTVNDWTANEDTYVSLGTFTAANANSCALVRMYWLNHGGINHARLRWTLPGSGTPAIIPSTAFRDPAAAASANGCNGSITGNGTTITLNKVLGAPRADASDQFTVQIGTTSTAGTVREATTSGAGVGQQASTAALAVTTGTTYYLRDTMAAGSASTLAGAYTATIACTRNGTAFTPAGASPTWNVTPAANDQIVCAITNTARPILRLSKELPDGRLQAADQFALAIAGTGAGAGASVTTTGTTNAPTQVAIVSPATVGASYTFSETGAAGANLSDYTTTYACTNARSGGSAPAGNGASFVFAPAAGDQLSCVFRNVRIPRTDLSITKAANPTTALSGSVVTYTVTANNPGPSAANGTVIRDTPGAGLNCTDPVATAACAASGGASCPGATVPVASLTGAGVTIPALPAGGQVVLTLQCRVTATGLTP</sequence>
<dbReference type="Proteomes" id="UP000781710">
    <property type="component" value="Unassembled WGS sequence"/>
</dbReference>
<protein>
    <recommendedName>
        <fullName evidence="5">DUF11 domain-containing protein</fullName>
    </recommendedName>
</protein>
<evidence type="ECO:0000313" key="3">
    <source>
        <dbReference type="EMBL" id="KAF1723507.1"/>
    </source>
</evidence>
<organism evidence="3 4">
    <name type="scientific">Pseudoxanthomonas japonensis</name>
    <dbReference type="NCBI Taxonomy" id="69284"/>
    <lineage>
        <taxon>Bacteria</taxon>
        <taxon>Pseudomonadati</taxon>
        <taxon>Pseudomonadota</taxon>
        <taxon>Gammaproteobacteria</taxon>
        <taxon>Lysobacterales</taxon>
        <taxon>Lysobacteraceae</taxon>
        <taxon>Pseudoxanthomonas</taxon>
    </lineage>
</organism>
<reference evidence="3 4" key="1">
    <citation type="submission" date="2017-10" db="EMBL/GenBank/DDBJ databases">
        <title>Whole genome sequencing of members of genus Pseudoxanthomonas.</title>
        <authorList>
            <person name="Kumar S."/>
            <person name="Bansal K."/>
            <person name="Kaur A."/>
            <person name="Patil P."/>
            <person name="Sharma S."/>
            <person name="Patil P.B."/>
        </authorList>
    </citation>
    <scope>NUCLEOTIDE SEQUENCE [LARGE SCALE GENOMIC DNA]</scope>
    <source>
        <strain evidence="3 4">DSM 17109</strain>
    </source>
</reference>
<dbReference type="InterPro" id="IPR047589">
    <property type="entry name" value="DUF11_rpt"/>
</dbReference>
<feature type="domain" description="SpaA-like prealbumin fold" evidence="2">
    <location>
        <begin position="376"/>
        <end position="487"/>
    </location>
</feature>
<evidence type="ECO:0000313" key="4">
    <source>
        <dbReference type="Proteomes" id="UP000781710"/>
    </source>
</evidence>
<feature type="domain" description="SpaA-like prealbumin fold" evidence="2">
    <location>
        <begin position="256"/>
        <end position="372"/>
    </location>
</feature>